<accession>A0A2H6KFQ9</accession>
<reference evidence="1 2" key="1">
    <citation type="journal article" date="2017" name="BMC Genomics">
        <title>Whole-genome assembly of Babesia ovata and comparative genomics between closely related pathogens.</title>
        <authorList>
            <person name="Yamagishi J."/>
            <person name="Asada M."/>
            <person name="Hakimi H."/>
            <person name="Tanaka T.Q."/>
            <person name="Sugimoto C."/>
            <person name="Kawazu S."/>
        </authorList>
    </citation>
    <scope>NUCLEOTIDE SEQUENCE [LARGE SCALE GENOMIC DNA]</scope>
    <source>
        <strain evidence="1 2">Miyake</strain>
    </source>
</reference>
<evidence type="ECO:0000313" key="1">
    <source>
        <dbReference type="EMBL" id="GBE61799.1"/>
    </source>
</evidence>
<sequence>MTCGYLVHDTNGGCGGELGPVAGLGQPVEVVPQEDVAAGASLHNGVREHDGVVRDAVALVHAVHVMLEQHQVGVVLAVQELEVQFGGASAGEDPLDPVDHEVALHSQD</sequence>
<dbReference type="RefSeq" id="XP_028868042.1">
    <property type="nucleotide sequence ID" value="XM_029012209.1"/>
</dbReference>
<dbReference type="EMBL" id="BDSA01000003">
    <property type="protein sequence ID" value="GBE61799.1"/>
    <property type="molecule type" value="Genomic_DNA"/>
</dbReference>
<organism evidence="1 2">
    <name type="scientific">Babesia ovata</name>
    <dbReference type="NCBI Taxonomy" id="189622"/>
    <lineage>
        <taxon>Eukaryota</taxon>
        <taxon>Sar</taxon>
        <taxon>Alveolata</taxon>
        <taxon>Apicomplexa</taxon>
        <taxon>Aconoidasida</taxon>
        <taxon>Piroplasmida</taxon>
        <taxon>Babesiidae</taxon>
        <taxon>Babesia</taxon>
    </lineage>
</organism>
<comment type="caution">
    <text evidence="1">The sequence shown here is derived from an EMBL/GenBank/DDBJ whole genome shotgun (WGS) entry which is preliminary data.</text>
</comment>
<dbReference type="GeneID" id="39875569"/>
<dbReference type="VEuPathDB" id="PiroplasmaDB:BOVATA_032920"/>
<dbReference type="Proteomes" id="UP000236319">
    <property type="component" value="Unassembled WGS sequence"/>
</dbReference>
<proteinExistence type="predicted"/>
<keyword evidence="2" id="KW-1185">Reference proteome</keyword>
<dbReference type="AlphaFoldDB" id="A0A2H6KFQ9"/>
<gene>
    <name evidence="1" type="ORF">BOVATA_032920</name>
</gene>
<evidence type="ECO:0000313" key="2">
    <source>
        <dbReference type="Proteomes" id="UP000236319"/>
    </source>
</evidence>
<name>A0A2H6KFQ9_9APIC</name>
<protein>
    <submittedName>
        <fullName evidence="1">Chromosome segregation SMC, putative</fullName>
    </submittedName>
</protein>